<dbReference type="InterPro" id="IPR027417">
    <property type="entry name" value="P-loop_NTPase"/>
</dbReference>
<feature type="region of interest" description="Disordered" evidence="4">
    <location>
        <begin position="1"/>
        <end position="23"/>
    </location>
</feature>
<dbReference type="EMBL" id="JAGTJS010000025">
    <property type="protein sequence ID" value="KAH7234439.1"/>
    <property type="molecule type" value="Genomic_DNA"/>
</dbReference>
<comment type="caution">
    <text evidence="5">The sequence shown here is derived from an EMBL/GenBank/DDBJ whole genome shotgun (WGS) entry which is preliminary data.</text>
</comment>
<dbReference type="CDD" id="cd00157">
    <property type="entry name" value="Rho"/>
    <property type="match status" value="1"/>
</dbReference>
<dbReference type="GO" id="GO:0007264">
    <property type="term" value="P:small GTPase-mediated signal transduction"/>
    <property type="evidence" value="ECO:0007669"/>
    <property type="project" value="InterPro"/>
</dbReference>
<sequence length="239" mass="26593">MTTSFPSDHGLTTKHPTDFRHHTSTMSSYQLRQSIYSSGSNPDSTPSISRSLVIIGDSGCGKTSLLSRYHLGHLPPEDLPKCFDYWSKDYIIDGTRISLGFHDTVNLEEHDFVSHRIYPTADVFLICFAISSILSLENAQFKWKDKVNLFRLNVPIILVGLKQDVRNDPGTIEMSHRHAAYKIATGNEGMAAARKIGASRYLECSAKTGEGINEVFAAAARLAVFSTETEKVEKRCCTM</sequence>
<keyword evidence="3" id="KW-0342">GTP-binding</keyword>
<dbReference type="SMART" id="SM00175">
    <property type="entry name" value="RAB"/>
    <property type="match status" value="1"/>
</dbReference>
<dbReference type="InterPro" id="IPR003578">
    <property type="entry name" value="Small_GTPase_Rho"/>
</dbReference>
<evidence type="ECO:0000256" key="3">
    <source>
        <dbReference type="ARBA" id="ARBA00023134"/>
    </source>
</evidence>
<dbReference type="OrthoDB" id="8830751at2759"/>
<evidence type="ECO:0000313" key="6">
    <source>
        <dbReference type="Proteomes" id="UP000736672"/>
    </source>
</evidence>
<evidence type="ECO:0000313" key="5">
    <source>
        <dbReference type="EMBL" id="KAH7234439.1"/>
    </source>
</evidence>
<dbReference type="AlphaFoldDB" id="A0A9P9G7G3"/>
<dbReference type="PROSITE" id="PS51419">
    <property type="entry name" value="RAB"/>
    <property type="match status" value="1"/>
</dbReference>
<dbReference type="GO" id="GO:0003924">
    <property type="term" value="F:GTPase activity"/>
    <property type="evidence" value="ECO:0007669"/>
    <property type="project" value="InterPro"/>
</dbReference>
<dbReference type="SUPFAM" id="SSF52540">
    <property type="entry name" value="P-loop containing nucleoside triphosphate hydrolases"/>
    <property type="match status" value="1"/>
</dbReference>
<dbReference type="InterPro" id="IPR001806">
    <property type="entry name" value="Small_GTPase"/>
</dbReference>
<dbReference type="SMART" id="SM00173">
    <property type="entry name" value="RAS"/>
    <property type="match status" value="1"/>
</dbReference>
<keyword evidence="6" id="KW-1185">Reference proteome</keyword>
<reference evidence="5" key="1">
    <citation type="journal article" date="2021" name="Nat. Commun.">
        <title>Genetic determinants of endophytism in the Arabidopsis root mycobiome.</title>
        <authorList>
            <person name="Mesny F."/>
            <person name="Miyauchi S."/>
            <person name="Thiergart T."/>
            <person name="Pickel B."/>
            <person name="Atanasova L."/>
            <person name="Karlsson M."/>
            <person name="Huettel B."/>
            <person name="Barry K.W."/>
            <person name="Haridas S."/>
            <person name="Chen C."/>
            <person name="Bauer D."/>
            <person name="Andreopoulos W."/>
            <person name="Pangilinan J."/>
            <person name="LaButti K."/>
            <person name="Riley R."/>
            <person name="Lipzen A."/>
            <person name="Clum A."/>
            <person name="Drula E."/>
            <person name="Henrissat B."/>
            <person name="Kohler A."/>
            <person name="Grigoriev I.V."/>
            <person name="Martin F.M."/>
            <person name="Hacquard S."/>
        </authorList>
    </citation>
    <scope>NUCLEOTIDE SEQUENCE</scope>
    <source>
        <strain evidence="5">FSSC 5 MPI-SDFR-AT-0091</strain>
    </source>
</reference>
<keyword evidence="5" id="KW-0378">Hydrolase</keyword>
<name>A0A9P9G7G3_FUSSL</name>
<evidence type="ECO:0000256" key="1">
    <source>
        <dbReference type="ARBA" id="ARBA00022481"/>
    </source>
</evidence>
<evidence type="ECO:0000256" key="2">
    <source>
        <dbReference type="ARBA" id="ARBA00022741"/>
    </source>
</evidence>
<accession>A0A9P9G7G3</accession>
<protein>
    <submittedName>
        <fullName evidence="5">P-loop containing nucleoside triphosphate hydrolase protein</fullName>
    </submittedName>
</protein>
<proteinExistence type="predicted"/>
<organism evidence="5 6">
    <name type="scientific">Fusarium solani</name>
    <name type="common">Filamentous fungus</name>
    <dbReference type="NCBI Taxonomy" id="169388"/>
    <lineage>
        <taxon>Eukaryota</taxon>
        <taxon>Fungi</taxon>
        <taxon>Dikarya</taxon>
        <taxon>Ascomycota</taxon>
        <taxon>Pezizomycotina</taxon>
        <taxon>Sordariomycetes</taxon>
        <taxon>Hypocreomycetidae</taxon>
        <taxon>Hypocreales</taxon>
        <taxon>Nectriaceae</taxon>
        <taxon>Fusarium</taxon>
        <taxon>Fusarium solani species complex</taxon>
    </lineage>
</organism>
<keyword evidence="2" id="KW-0547">Nucleotide-binding</keyword>
<dbReference type="Proteomes" id="UP000736672">
    <property type="component" value="Unassembled WGS sequence"/>
</dbReference>
<evidence type="ECO:0000256" key="4">
    <source>
        <dbReference type="SAM" id="MobiDB-lite"/>
    </source>
</evidence>
<dbReference type="Pfam" id="PF00071">
    <property type="entry name" value="Ras"/>
    <property type="match status" value="1"/>
</dbReference>
<dbReference type="Gene3D" id="3.40.50.300">
    <property type="entry name" value="P-loop containing nucleotide triphosphate hydrolases"/>
    <property type="match status" value="1"/>
</dbReference>
<keyword evidence="1" id="KW-0488">Methylation</keyword>
<dbReference type="SMART" id="SM00174">
    <property type="entry name" value="RHO"/>
    <property type="match status" value="1"/>
</dbReference>
<gene>
    <name evidence="5" type="ORF">B0J15DRAFT_504352</name>
</gene>
<dbReference type="InterPro" id="IPR005225">
    <property type="entry name" value="Small_GTP-bd"/>
</dbReference>
<dbReference type="GO" id="GO:0005525">
    <property type="term" value="F:GTP binding"/>
    <property type="evidence" value="ECO:0007669"/>
    <property type="project" value="UniProtKB-KW"/>
</dbReference>
<dbReference type="PRINTS" id="PR00449">
    <property type="entry name" value="RASTRNSFRMNG"/>
</dbReference>
<dbReference type="NCBIfam" id="TIGR00231">
    <property type="entry name" value="small_GTP"/>
    <property type="match status" value="1"/>
</dbReference>
<dbReference type="PROSITE" id="PS51420">
    <property type="entry name" value="RHO"/>
    <property type="match status" value="1"/>
</dbReference>
<dbReference type="PANTHER" id="PTHR24072">
    <property type="entry name" value="RHO FAMILY GTPASE"/>
    <property type="match status" value="1"/>
</dbReference>